<proteinExistence type="predicted"/>
<sequence>MAANVNNNDVILDSNAANAPHCAHGPTLLFVRYISGGKSSKRFYACSACRDRKDCNFYQLEDEKISEAKLKRREEFNKSQQPPFTHENYQQRLQRFCESPVESRCYCIDCQLLLLPTEIKQHQQNSHKLKKNITDKMLSNPTQLFPPYQSNKVYAQYHFSRRTLDLLKTTFEHQNITHTLCVGVPSLHEAIQNEKNCKIKSLLLDLDHRYMQVYSDEKFCRYNMFNNYFFNNTTAFENYQRFIAEEDATKKLAVVFDPPFGCMIEVLAHSYNNLLKQWQSLSKKTSESVLPAIIILPYFMEKRVQDSFTGFFMLDYKISYTNHRQFTEEHSDKKSTVRIFTNIERHLIHLPENEGYWYCDICCCYSSPENKHCNKCGSCTSKDGKTYVHCDKCARCVKPNRVHCDICQICQTNGHQCNVKSMKSGCHICGDLTHKRKVCPQSQSNILNKRKQKISNEATNCKKKKRKLKP</sequence>
<dbReference type="GO" id="GO:0005730">
    <property type="term" value="C:nucleolus"/>
    <property type="evidence" value="ECO:0007669"/>
    <property type="project" value="TreeGrafter"/>
</dbReference>
<dbReference type="InterPro" id="IPR039846">
    <property type="entry name" value="ZCCHC4"/>
</dbReference>
<protein>
    <submittedName>
        <fullName evidence="13">rRNA N6-adenosine-methyltransferase ZCCHC4 isoform X1</fullName>
    </submittedName>
</protein>
<keyword evidence="6" id="KW-0479">Metal-binding</keyword>
<evidence type="ECO:0000256" key="6">
    <source>
        <dbReference type="ARBA" id="ARBA00022723"/>
    </source>
</evidence>
<comment type="subcellular location">
    <subcellularLocation>
        <location evidence="1">Cytoplasm</location>
    </subcellularLocation>
</comment>
<evidence type="ECO:0000256" key="9">
    <source>
        <dbReference type="PROSITE-ProRule" id="PRU00965"/>
    </source>
</evidence>
<keyword evidence="2" id="KW-0963">Cytoplasm</keyword>
<evidence type="ECO:0000256" key="8">
    <source>
        <dbReference type="ARBA" id="ARBA00022833"/>
    </source>
</evidence>
<dbReference type="PANTHER" id="PTHR13493:SF3">
    <property type="entry name" value="RRNA N6-ADENOSINE-METHYLTRANSFERASE ZCCHC4"/>
    <property type="match status" value="1"/>
</dbReference>
<dbReference type="PROSITE" id="PS51270">
    <property type="entry name" value="ZF_CTCHY"/>
    <property type="match status" value="1"/>
</dbReference>
<dbReference type="InterPro" id="IPR010666">
    <property type="entry name" value="Znf_GRF"/>
</dbReference>
<dbReference type="PANTHER" id="PTHR13493">
    <property type="entry name" value="ZINC FINGER CCHC DOMAIN-CONTAINING"/>
    <property type="match status" value="1"/>
</dbReference>
<keyword evidence="3" id="KW-0489">Methyltransferase</keyword>
<dbReference type="AlphaFoldDB" id="A0A6P7TNE8"/>
<dbReference type="GO" id="GO:0005737">
    <property type="term" value="C:cytoplasm"/>
    <property type="evidence" value="ECO:0007669"/>
    <property type="project" value="UniProtKB-SubCell"/>
</dbReference>
<dbReference type="Pfam" id="PF10237">
    <property type="entry name" value="N6-adenineMlase"/>
    <property type="match status" value="1"/>
</dbReference>
<reference evidence="13" key="1">
    <citation type="submission" date="2025-08" db="UniProtKB">
        <authorList>
            <consortium name="RefSeq"/>
        </authorList>
    </citation>
    <scope>IDENTIFICATION</scope>
</reference>
<dbReference type="RefSeq" id="XP_029653614.2">
    <property type="nucleotide sequence ID" value="XM_029797754.2"/>
</dbReference>
<evidence type="ECO:0000256" key="1">
    <source>
        <dbReference type="ARBA" id="ARBA00004496"/>
    </source>
</evidence>
<name>A0A6P7TNE8_9MOLL</name>
<evidence type="ECO:0000313" key="12">
    <source>
        <dbReference type="Proteomes" id="UP000515154"/>
    </source>
</evidence>
<evidence type="ECO:0000256" key="2">
    <source>
        <dbReference type="ARBA" id="ARBA00022490"/>
    </source>
</evidence>
<feature type="domain" description="CTCHY-type" evidence="10">
    <location>
        <begin position="354"/>
        <end position="425"/>
    </location>
</feature>
<dbReference type="Proteomes" id="UP000515154">
    <property type="component" value="Linkage group LG2"/>
</dbReference>
<keyword evidence="5" id="KW-0949">S-adenosyl-L-methionine</keyword>
<evidence type="ECO:0000256" key="4">
    <source>
        <dbReference type="ARBA" id="ARBA00022679"/>
    </source>
</evidence>
<dbReference type="InterPro" id="IPR041370">
    <property type="entry name" value="Mlase_EEF1AKMT1/ZCCHC4"/>
</dbReference>
<organism evidence="12 13">
    <name type="scientific">Octopus sinensis</name>
    <name type="common">East Asian common octopus</name>
    <dbReference type="NCBI Taxonomy" id="2607531"/>
    <lineage>
        <taxon>Eukaryota</taxon>
        <taxon>Metazoa</taxon>
        <taxon>Spiralia</taxon>
        <taxon>Lophotrochozoa</taxon>
        <taxon>Mollusca</taxon>
        <taxon>Cephalopoda</taxon>
        <taxon>Coleoidea</taxon>
        <taxon>Octopodiformes</taxon>
        <taxon>Octopoda</taxon>
        <taxon>Incirrata</taxon>
        <taxon>Octopodidae</taxon>
        <taxon>Octopus</taxon>
    </lineage>
</organism>
<evidence type="ECO:0000256" key="5">
    <source>
        <dbReference type="ARBA" id="ARBA00022691"/>
    </source>
</evidence>
<evidence type="ECO:0000256" key="3">
    <source>
        <dbReference type="ARBA" id="ARBA00022603"/>
    </source>
</evidence>
<evidence type="ECO:0000259" key="11">
    <source>
        <dbReference type="PROSITE" id="PS51999"/>
    </source>
</evidence>
<dbReference type="PROSITE" id="PS51999">
    <property type="entry name" value="ZF_GRF"/>
    <property type="match status" value="1"/>
</dbReference>
<evidence type="ECO:0000313" key="13">
    <source>
        <dbReference type="RefSeq" id="XP_029653614.2"/>
    </source>
</evidence>
<keyword evidence="7 9" id="KW-0863">Zinc-finger</keyword>
<evidence type="ECO:0000259" key="10">
    <source>
        <dbReference type="PROSITE" id="PS51270"/>
    </source>
</evidence>
<gene>
    <name evidence="13" type="primary">LOC115226731</name>
</gene>
<dbReference type="InterPro" id="IPR017921">
    <property type="entry name" value="Znf_CTCHY"/>
</dbReference>
<keyword evidence="8" id="KW-0862">Zinc</keyword>
<feature type="domain" description="GRF-type" evidence="11">
    <location>
        <begin position="22"/>
        <end position="64"/>
    </location>
</feature>
<evidence type="ECO:0000256" key="7">
    <source>
        <dbReference type="ARBA" id="ARBA00022771"/>
    </source>
</evidence>
<dbReference type="GO" id="GO:0008270">
    <property type="term" value="F:zinc ion binding"/>
    <property type="evidence" value="ECO:0007669"/>
    <property type="project" value="UniProtKB-KW"/>
</dbReference>
<keyword evidence="12" id="KW-1185">Reference proteome</keyword>
<dbReference type="KEGG" id="osn:115226731"/>
<accession>A0A6P7TNE8</accession>
<keyword evidence="4" id="KW-0808">Transferase</keyword>
<dbReference type="GO" id="GO:0008988">
    <property type="term" value="F:rRNA (adenine-N6-)-methyltransferase activity"/>
    <property type="evidence" value="ECO:0007669"/>
    <property type="project" value="InterPro"/>
</dbReference>